<reference evidence="2 3" key="1">
    <citation type="journal article" date="2013" name="Genome Biol.">
        <title>Comparative genomics of the core and accessory genomes of 48 Sinorhizobium strains comprising five genospecies.</title>
        <authorList>
            <person name="Sugawara M."/>
            <person name="Epstein B."/>
            <person name="Badgley B.D."/>
            <person name="Unno T."/>
            <person name="Xu L."/>
            <person name="Reese J."/>
            <person name="Gyaneshwar P."/>
            <person name="Denny R."/>
            <person name="Mudge J."/>
            <person name="Bharti A.K."/>
            <person name="Farmer A.D."/>
            <person name="May G.D."/>
            <person name="Woodward J.E."/>
            <person name="Medigue C."/>
            <person name="Vallenet D."/>
            <person name="Lajus A."/>
            <person name="Rouy Z."/>
            <person name="Martinez-Vaz B."/>
            <person name="Tiffin P."/>
            <person name="Young N.D."/>
            <person name="Sadowsky M.J."/>
        </authorList>
    </citation>
    <scope>NUCLEOTIDE SEQUENCE [LARGE SCALE GENOMIC DNA]</scope>
    <source>
        <strain evidence="2 3">USDA4894</strain>
    </source>
</reference>
<keyword evidence="3" id="KW-1185">Reference proteome</keyword>
<dbReference type="Proteomes" id="UP000439983">
    <property type="component" value="Unassembled WGS sequence"/>
</dbReference>
<gene>
    <name evidence="2" type="ORF">GHK62_04725</name>
</gene>
<feature type="region of interest" description="Disordered" evidence="1">
    <location>
        <begin position="216"/>
        <end position="248"/>
    </location>
</feature>
<dbReference type="EMBL" id="WITC01000025">
    <property type="protein sequence ID" value="MQX14083.1"/>
    <property type="molecule type" value="Genomic_DNA"/>
</dbReference>
<feature type="region of interest" description="Disordered" evidence="1">
    <location>
        <begin position="680"/>
        <end position="700"/>
    </location>
</feature>
<dbReference type="AlphaFoldDB" id="A0A6N7L8B6"/>
<evidence type="ECO:0000313" key="3">
    <source>
        <dbReference type="Proteomes" id="UP000439983"/>
    </source>
</evidence>
<dbReference type="OrthoDB" id="8283038at2"/>
<dbReference type="RefSeq" id="WP_153437174.1">
    <property type="nucleotide sequence ID" value="NZ_JACIGA010000005.1"/>
</dbReference>
<feature type="compositionally biased region" description="Polar residues" evidence="1">
    <location>
        <begin position="286"/>
        <end position="296"/>
    </location>
</feature>
<proteinExistence type="predicted"/>
<organism evidence="2 3">
    <name type="scientific">Sinorhizobium terangae</name>
    <dbReference type="NCBI Taxonomy" id="110322"/>
    <lineage>
        <taxon>Bacteria</taxon>
        <taxon>Pseudomonadati</taxon>
        <taxon>Pseudomonadota</taxon>
        <taxon>Alphaproteobacteria</taxon>
        <taxon>Hyphomicrobiales</taxon>
        <taxon>Rhizobiaceae</taxon>
        <taxon>Sinorhizobium/Ensifer group</taxon>
        <taxon>Sinorhizobium</taxon>
    </lineage>
</organism>
<feature type="region of interest" description="Disordered" evidence="1">
    <location>
        <begin position="281"/>
        <end position="312"/>
    </location>
</feature>
<accession>A0A6N7L8B6</accession>
<sequence length="712" mass="75347">MHAQKVNEIVAHFLGLFETATDEARIRHQYLQGSEPSKPAPEDTGTDTPLPEFKCSFELKDYDPDISYQPSGYRIEGLDIAGRTQFSHDAPPGPVSLDDLNIESRLFNTVASTPGIAPDHVPPHHAAADHAPVVQEGAGSVSAEIQQVNLLHDDDVLNMSGSPMAADTGCVTEKLAEYLEEATNASPIAQLSQIDSSEALSALAANLKALAAIARADEPQQSEDPATPVDHTTTSPGTAVPADLPEDDSGTVVLAADDIDGVHVNGTHIDALPELADYLPAGEPPSQCSAPPSATTGGVMEPALPNSDGSGAVEIEAGANKVGSFASIVSASPTASVTVVMGDYHQIDVISQSYVYADNDEVNGTLVTSASKAASQTIAMNIANFERHDFEAPARETTGAADQLSTFPTNWHVNVIEGDLSIVHWIEQYNYVSDNDTVTVTTSGVETSVLTGGNVAVNFASFLDFGTQHDLVIVGGHILDMNLISQVSVLYDNDQIEGISAGNGLTLDEGGNLVWNMGSIENIGDAERFESVPDYMHQVVDDIREGTNEPPEALARDQDFAAYTGLRVLYITGNLYDVNVIKQVSILEDADAATFTAAKPLEEAADPELAVHVDSNTVVNVAQIIDYDSFGHTTYVGGQLYSDTILIQSGIVDIGRDGDTLSFKPDGLVNEVIAFVGEDDPAPGVGEHAGDTANESSWSDSQWNDVMHTVLT</sequence>
<comment type="caution">
    <text evidence="2">The sequence shown here is derived from an EMBL/GenBank/DDBJ whole genome shotgun (WGS) entry which is preliminary data.</text>
</comment>
<protein>
    <recommendedName>
        <fullName evidence="4">Type I secretion protein</fullName>
    </recommendedName>
</protein>
<evidence type="ECO:0008006" key="4">
    <source>
        <dbReference type="Google" id="ProtNLM"/>
    </source>
</evidence>
<name>A0A6N7L8B6_SINTE</name>
<evidence type="ECO:0000313" key="2">
    <source>
        <dbReference type="EMBL" id="MQX14083.1"/>
    </source>
</evidence>
<evidence type="ECO:0000256" key="1">
    <source>
        <dbReference type="SAM" id="MobiDB-lite"/>
    </source>
</evidence>